<proteinExistence type="predicted"/>
<dbReference type="SMART" id="SM00220">
    <property type="entry name" value="S_TKc"/>
    <property type="match status" value="1"/>
</dbReference>
<accession>A0A0L0HQZ8</accession>
<dbReference type="InterPro" id="IPR008271">
    <property type="entry name" value="Ser/Thr_kinase_AS"/>
</dbReference>
<evidence type="ECO:0000313" key="7">
    <source>
        <dbReference type="EMBL" id="KND03365.1"/>
    </source>
</evidence>
<keyword evidence="8" id="KW-1185">Reference proteome</keyword>
<dbReference type="OrthoDB" id="5800476at2759"/>
<keyword evidence="7" id="KW-0418">Kinase</keyword>
<feature type="region of interest" description="Disordered" evidence="5">
    <location>
        <begin position="523"/>
        <end position="561"/>
    </location>
</feature>
<dbReference type="InterPro" id="IPR000719">
    <property type="entry name" value="Prot_kinase_dom"/>
</dbReference>
<dbReference type="SUPFAM" id="SSF56112">
    <property type="entry name" value="Protein kinase-like (PK-like)"/>
    <property type="match status" value="1"/>
</dbReference>
<dbReference type="GeneID" id="27685996"/>
<dbReference type="InParanoid" id="A0A0L0HQZ8"/>
<evidence type="ECO:0000256" key="4">
    <source>
        <dbReference type="PROSITE-ProRule" id="PRU10141"/>
    </source>
</evidence>
<evidence type="ECO:0000256" key="3">
    <source>
        <dbReference type="ARBA" id="ARBA00022840"/>
    </source>
</evidence>
<dbReference type="eggNOG" id="KOG1165">
    <property type="taxonomic scope" value="Eukaryota"/>
</dbReference>
<evidence type="ECO:0000259" key="6">
    <source>
        <dbReference type="PROSITE" id="PS50011"/>
    </source>
</evidence>
<keyword evidence="7" id="KW-0808">Transferase</keyword>
<dbReference type="PANTHER" id="PTHR11909">
    <property type="entry name" value="CASEIN KINASE-RELATED"/>
    <property type="match status" value="1"/>
</dbReference>
<dbReference type="InterPro" id="IPR017441">
    <property type="entry name" value="Protein_kinase_ATP_BS"/>
</dbReference>
<name>A0A0L0HQZ8_SPIPD</name>
<dbReference type="Gene3D" id="1.10.510.10">
    <property type="entry name" value="Transferase(Phosphotransferase) domain 1"/>
    <property type="match status" value="1"/>
</dbReference>
<dbReference type="OMA" id="PEAKNIC"/>
<feature type="compositionally biased region" description="Low complexity" evidence="5">
    <location>
        <begin position="148"/>
        <end position="168"/>
    </location>
</feature>
<protein>
    <recommendedName>
        <fullName evidence="1">non-specific serine/threonine protein kinase</fullName>
        <ecNumber evidence="1">2.7.11.1</ecNumber>
    </recommendedName>
</protein>
<evidence type="ECO:0000256" key="5">
    <source>
        <dbReference type="SAM" id="MobiDB-lite"/>
    </source>
</evidence>
<dbReference type="Pfam" id="PF00069">
    <property type="entry name" value="Pkinase"/>
    <property type="match status" value="1"/>
</dbReference>
<keyword evidence="2 4" id="KW-0547">Nucleotide-binding</keyword>
<dbReference type="VEuPathDB" id="FungiDB:SPPG_02408"/>
<dbReference type="GO" id="GO:0005524">
    <property type="term" value="F:ATP binding"/>
    <property type="evidence" value="ECO:0007669"/>
    <property type="project" value="UniProtKB-UniRule"/>
</dbReference>
<evidence type="ECO:0000313" key="8">
    <source>
        <dbReference type="Proteomes" id="UP000053201"/>
    </source>
</evidence>
<dbReference type="PROSITE" id="PS00107">
    <property type="entry name" value="PROTEIN_KINASE_ATP"/>
    <property type="match status" value="1"/>
</dbReference>
<feature type="domain" description="Protein kinase" evidence="6">
    <location>
        <begin position="203"/>
        <end position="558"/>
    </location>
</feature>
<reference evidence="7 8" key="1">
    <citation type="submission" date="2009-08" db="EMBL/GenBank/DDBJ databases">
        <title>The Genome Sequence of Spizellomyces punctatus strain DAOM BR117.</title>
        <authorList>
            <consortium name="The Broad Institute Genome Sequencing Platform"/>
            <person name="Russ C."/>
            <person name="Cuomo C."/>
            <person name="Shea T."/>
            <person name="Young S.K."/>
            <person name="Zeng Q."/>
            <person name="Koehrsen M."/>
            <person name="Haas B."/>
            <person name="Borodovsky M."/>
            <person name="Guigo R."/>
            <person name="Alvarado L."/>
            <person name="Berlin A."/>
            <person name="Bochicchio J."/>
            <person name="Borenstein D."/>
            <person name="Chapman S."/>
            <person name="Chen Z."/>
            <person name="Engels R."/>
            <person name="Freedman E."/>
            <person name="Gellesch M."/>
            <person name="Goldberg J."/>
            <person name="Griggs A."/>
            <person name="Gujja S."/>
            <person name="Heiman D."/>
            <person name="Hepburn T."/>
            <person name="Howarth C."/>
            <person name="Jen D."/>
            <person name="Larson L."/>
            <person name="Lewis B."/>
            <person name="Mehta T."/>
            <person name="Park D."/>
            <person name="Pearson M."/>
            <person name="Roberts A."/>
            <person name="Saif S."/>
            <person name="Shenoy N."/>
            <person name="Sisk P."/>
            <person name="Stolte C."/>
            <person name="Sykes S."/>
            <person name="Thomson T."/>
            <person name="Walk T."/>
            <person name="White J."/>
            <person name="Yandava C."/>
            <person name="Burger G."/>
            <person name="Gray M.W."/>
            <person name="Holland P.W.H."/>
            <person name="King N."/>
            <person name="Lang F.B.F."/>
            <person name="Roger A.J."/>
            <person name="Ruiz-Trillo I."/>
            <person name="Lander E."/>
            <person name="Nusbaum C."/>
        </authorList>
    </citation>
    <scope>NUCLEOTIDE SEQUENCE [LARGE SCALE GENOMIC DNA]</scope>
    <source>
        <strain evidence="7 8">DAOM BR117</strain>
    </source>
</reference>
<keyword evidence="3 4" id="KW-0067">ATP-binding</keyword>
<dbReference type="InterPro" id="IPR050235">
    <property type="entry name" value="CK1_Ser-Thr_kinase"/>
</dbReference>
<feature type="compositionally biased region" description="Basic and acidic residues" evidence="5">
    <location>
        <begin position="105"/>
        <end position="118"/>
    </location>
</feature>
<feature type="compositionally biased region" description="Polar residues" evidence="5">
    <location>
        <begin position="603"/>
        <end position="618"/>
    </location>
</feature>
<gene>
    <name evidence="7" type="ORF">SPPG_02408</name>
</gene>
<dbReference type="EMBL" id="KQ257452">
    <property type="protein sequence ID" value="KND03365.1"/>
    <property type="molecule type" value="Genomic_DNA"/>
</dbReference>
<dbReference type="PROSITE" id="PS00108">
    <property type="entry name" value="PROTEIN_KINASE_ST"/>
    <property type="match status" value="1"/>
</dbReference>
<feature type="binding site" evidence="4">
    <location>
        <position position="232"/>
    </location>
    <ligand>
        <name>ATP</name>
        <dbReference type="ChEBI" id="CHEBI:30616"/>
    </ligand>
</feature>
<dbReference type="EC" id="2.7.11.1" evidence="1"/>
<dbReference type="STRING" id="645134.A0A0L0HQZ8"/>
<evidence type="ECO:0000256" key="2">
    <source>
        <dbReference type="ARBA" id="ARBA00022741"/>
    </source>
</evidence>
<dbReference type="Proteomes" id="UP000053201">
    <property type="component" value="Unassembled WGS sequence"/>
</dbReference>
<dbReference type="RefSeq" id="XP_016611404.1">
    <property type="nucleotide sequence ID" value="XM_016750699.1"/>
</dbReference>
<feature type="region of interest" description="Disordered" evidence="5">
    <location>
        <begin position="139"/>
        <end position="193"/>
    </location>
</feature>
<dbReference type="GO" id="GO:0004674">
    <property type="term" value="F:protein serine/threonine kinase activity"/>
    <property type="evidence" value="ECO:0007669"/>
    <property type="project" value="UniProtKB-EC"/>
</dbReference>
<organism evidence="7 8">
    <name type="scientific">Spizellomyces punctatus (strain DAOM BR117)</name>
    <dbReference type="NCBI Taxonomy" id="645134"/>
    <lineage>
        <taxon>Eukaryota</taxon>
        <taxon>Fungi</taxon>
        <taxon>Fungi incertae sedis</taxon>
        <taxon>Chytridiomycota</taxon>
        <taxon>Chytridiomycota incertae sedis</taxon>
        <taxon>Chytridiomycetes</taxon>
        <taxon>Spizellomycetales</taxon>
        <taxon>Spizellomycetaceae</taxon>
        <taxon>Spizellomyces</taxon>
    </lineage>
</organism>
<sequence>MLFPLFKKATKVSSSDATTATATTSAKGPINRVSHSLFSLARQQSFASVNESQCFQEVYVKEAARLVNESRDYFANEEGEEDSIPALVPVHQRGTNGTGRKRHGPKDARRAAHKSAERVKARFHRLVLALATPITSLAAPPAEPTMPAPNAQGAPGSNAAAPNASPQATQARHDSANRHRHHHSQGSAKIGYSTGPTIVGGHFKVGKKIGEGSFGIIYEGVNLKTNTPVAIKFEPRKAETPQLRDEYRTYKILSGCAGIPSCYYFGQEGLHSVLVIDLLGPSLEDVFDLCGRKFSVKTVCMLAKRMIRLVQVVHEHNLVYRDIKPDNFLIGRIPRYNEKVTTDPESADPYSIVENHSLESPSPASQIYLVDFGMVKQYRDPRTGVHIPFREKKSLSGTARYMSIHTHLGREQGRRDDMEALGHVFFYLLNGHLPWQGLKATSNRQKYERIGEVKQAVRIDDLGRPNPEEFCFYLEYARSMAFDEEPNYDGACEMIDQVMKKNNLVDDGVFDWMEVLDEQREAKREREERRLRMTEEERRDDDRREREERLEREREERYEQERRRLEYEREVLWRSPKLREQMGSYFSSSPAGSTGVPPAKPHNSLQPIQGGSQVQKSGSALHARGGLREQGQGASRGEGSGTGQRASAAEVPETGAAVKAEAAPQAVAAPAGGTQTQGGGEAQGRQAVDGRKSRRRWWHKMFVWCGIGGSK</sequence>
<feature type="compositionally biased region" description="Low complexity" evidence="5">
    <location>
        <begin position="655"/>
        <end position="674"/>
    </location>
</feature>
<dbReference type="PROSITE" id="PS50011">
    <property type="entry name" value="PROTEIN_KINASE_DOM"/>
    <property type="match status" value="1"/>
</dbReference>
<dbReference type="InterPro" id="IPR011009">
    <property type="entry name" value="Kinase-like_dom_sf"/>
</dbReference>
<feature type="region of interest" description="Disordered" evidence="5">
    <location>
        <begin position="583"/>
        <end position="694"/>
    </location>
</feature>
<dbReference type="AlphaFoldDB" id="A0A0L0HQZ8"/>
<evidence type="ECO:0000256" key="1">
    <source>
        <dbReference type="ARBA" id="ARBA00012513"/>
    </source>
</evidence>
<feature type="region of interest" description="Disordered" evidence="5">
    <location>
        <begin position="77"/>
        <end position="118"/>
    </location>
</feature>